<accession>A0A1C6YR29</accession>
<dbReference type="EMBL" id="LT608194">
    <property type="protein sequence ID" value="SCM25758.1"/>
    <property type="molecule type" value="Genomic_DNA"/>
</dbReference>
<sequence length="245" mass="28407">MENKVGDNNFYLIKDLKPFLNNISLQCLILRYIDDPPDHINNVIKYHYHVADNSGSVILCIPQNFIQEELVKNNIDILNDNIEDSVELYGNKEFDTFENANTVADQMQYNQHTNKKPSNLKTMKYFFRVGDILKITGAVTTWSMGKMVIMPNTRSKKNNPQEIRGSIERLGFFVMNINEEPNVSNLITSTTEKKYQDNRQSNNINRNNVINKNMDNKIVHNPYILKQNKASKYDILPLFDNGNIL</sequence>
<proteinExistence type="predicted"/>
<gene>
    <name evidence="1" type="ORF">PCHDS_000483200</name>
</gene>
<evidence type="ECO:0000313" key="1">
    <source>
        <dbReference type="EMBL" id="SCM25758.1"/>
    </source>
</evidence>
<dbReference type="Proteomes" id="UP000507536">
    <property type="component" value="Chromosome 14"/>
</dbReference>
<dbReference type="AlphaFoldDB" id="A0A1C6YR29"/>
<organism evidence="1 2">
    <name type="scientific">Plasmodium chabaudi adami</name>
    <dbReference type="NCBI Taxonomy" id="5826"/>
    <lineage>
        <taxon>Eukaryota</taxon>
        <taxon>Sar</taxon>
        <taxon>Alveolata</taxon>
        <taxon>Apicomplexa</taxon>
        <taxon>Aconoidasida</taxon>
        <taxon>Haemosporida</taxon>
        <taxon>Plasmodiidae</taxon>
        <taxon>Plasmodium</taxon>
        <taxon>Plasmodium (Vinckeia)</taxon>
    </lineage>
</organism>
<name>A0A1C6YR29_PLACE</name>
<evidence type="ECO:0000313" key="2">
    <source>
        <dbReference type="Proteomes" id="UP000507536"/>
    </source>
</evidence>
<protein>
    <submittedName>
        <fullName evidence="1">Uncharacterized protein</fullName>
    </submittedName>
</protein>
<reference evidence="1 2" key="1">
    <citation type="submission" date="2016-08" db="EMBL/GenBank/DDBJ databases">
        <authorList>
            <consortium name="Pathogen Informatics"/>
        </authorList>
    </citation>
    <scope>NUCLEOTIDE SEQUENCE [LARGE SCALE GENOMIC DNA]</scope>
    <source>
        <strain evidence="1 2">DS</strain>
    </source>
</reference>